<comment type="caution">
    <text evidence="4">The sequence shown here is derived from an EMBL/GenBank/DDBJ whole genome shotgun (WGS) entry which is preliminary data.</text>
</comment>
<feature type="repeat" description="TPR" evidence="1">
    <location>
        <begin position="37"/>
        <end position="70"/>
    </location>
</feature>
<dbReference type="InterPro" id="IPR019734">
    <property type="entry name" value="TPR_rpt"/>
</dbReference>
<proteinExistence type="predicted"/>
<protein>
    <submittedName>
        <fullName evidence="4">Uncharacterized protein</fullName>
    </submittedName>
</protein>
<feature type="compositionally biased region" description="Pro residues" evidence="2">
    <location>
        <begin position="119"/>
        <end position="132"/>
    </location>
</feature>
<accession>A0ABX1FTV2</accession>
<evidence type="ECO:0000256" key="2">
    <source>
        <dbReference type="SAM" id="MobiDB-lite"/>
    </source>
</evidence>
<dbReference type="RefSeq" id="WP_167979115.1">
    <property type="nucleotide sequence ID" value="NZ_VSRL01000254.1"/>
</dbReference>
<dbReference type="SUPFAM" id="SSF48452">
    <property type="entry name" value="TPR-like"/>
    <property type="match status" value="1"/>
</dbReference>
<dbReference type="SUPFAM" id="SSF103088">
    <property type="entry name" value="OmpA-like"/>
    <property type="match status" value="1"/>
</dbReference>
<keyword evidence="3" id="KW-1133">Transmembrane helix</keyword>
<feature type="transmembrane region" description="Helical" evidence="3">
    <location>
        <begin position="93"/>
        <end position="114"/>
    </location>
</feature>
<reference evidence="4 5" key="1">
    <citation type="submission" date="2019-08" db="EMBL/GenBank/DDBJ databases">
        <title>Lentzea from Indian Himalayas.</title>
        <authorList>
            <person name="Mandal S."/>
            <person name="Mallick Gupta A."/>
            <person name="Maiti P.K."/>
            <person name="Sarkar J."/>
            <person name="Mandal S."/>
        </authorList>
    </citation>
    <scope>NUCLEOTIDE SEQUENCE [LARGE SCALE GENOMIC DNA]</scope>
    <source>
        <strain evidence="4 5">PSKA42</strain>
    </source>
</reference>
<feature type="region of interest" description="Disordered" evidence="2">
    <location>
        <begin position="117"/>
        <end position="141"/>
    </location>
</feature>
<evidence type="ECO:0000313" key="5">
    <source>
        <dbReference type="Proteomes" id="UP001515943"/>
    </source>
</evidence>
<evidence type="ECO:0000256" key="1">
    <source>
        <dbReference type="PROSITE-ProRule" id="PRU00339"/>
    </source>
</evidence>
<keyword evidence="3" id="KW-0472">Membrane</keyword>
<evidence type="ECO:0000313" key="4">
    <source>
        <dbReference type="EMBL" id="NKE62483.1"/>
    </source>
</evidence>
<keyword evidence="5" id="KW-1185">Reference proteome</keyword>
<dbReference type="InterPro" id="IPR036737">
    <property type="entry name" value="OmpA-like_sf"/>
</dbReference>
<dbReference type="EMBL" id="VSRL01000254">
    <property type="protein sequence ID" value="NKE62483.1"/>
    <property type="molecule type" value="Genomic_DNA"/>
</dbReference>
<keyword evidence="1" id="KW-0802">TPR repeat</keyword>
<dbReference type="InterPro" id="IPR011990">
    <property type="entry name" value="TPR-like_helical_dom_sf"/>
</dbReference>
<name>A0ABX1FTV2_9PSEU</name>
<evidence type="ECO:0000256" key="3">
    <source>
        <dbReference type="SAM" id="Phobius"/>
    </source>
</evidence>
<organism evidence="4 5">
    <name type="scientific">Lentzea indica</name>
    <dbReference type="NCBI Taxonomy" id="2604800"/>
    <lineage>
        <taxon>Bacteria</taxon>
        <taxon>Bacillati</taxon>
        <taxon>Actinomycetota</taxon>
        <taxon>Actinomycetes</taxon>
        <taxon>Pseudonocardiales</taxon>
        <taxon>Pseudonocardiaceae</taxon>
        <taxon>Lentzea</taxon>
    </lineage>
</organism>
<sequence>MITAQVRGFDRARAAELARAGEHDAAVRILDGLGRDPDTLDLLARVHAQRGDFAAAAEVWSEVLAQDPTNPSALAGTKLITAITEGKRRARPLPLAVIGSTAVVVAALAGVLMAQQQTPAPPPLPTAAPPSPATQSAAVTPDPREAALRSLMTELAGADVRLEQHDDGVRVVFQRGMFLPDSTELSQEGRGQLERWGRLLRGKEVRVTVLGHGVVVPGGPTTGGSATALARAAAAVEVLADAGEQPATTFAARSADQTEAPHADGNPAVNRTVSLLVEPR</sequence>
<keyword evidence="3" id="KW-0812">Transmembrane</keyword>
<dbReference type="Gene3D" id="1.25.40.10">
    <property type="entry name" value="Tetratricopeptide repeat domain"/>
    <property type="match status" value="1"/>
</dbReference>
<gene>
    <name evidence="4" type="ORF">FXN61_39415</name>
</gene>
<dbReference type="PROSITE" id="PS50005">
    <property type="entry name" value="TPR"/>
    <property type="match status" value="1"/>
</dbReference>
<dbReference type="Gene3D" id="3.30.1330.60">
    <property type="entry name" value="OmpA-like domain"/>
    <property type="match status" value="1"/>
</dbReference>
<dbReference type="Proteomes" id="UP001515943">
    <property type="component" value="Unassembled WGS sequence"/>
</dbReference>
<dbReference type="Pfam" id="PF13428">
    <property type="entry name" value="TPR_14"/>
    <property type="match status" value="1"/>
</dbReference>